<comment type="similarity">
    <text evidence="6">Belongs to the DyP-type peroxidase family.</text>
</comment>
<dbReference type="PANTHER" id="PTHR30521:SF0">
    <property type="entry name" value="DYP-TYPE PEROXIDASE FAMILY PROTEIN"/>
    <property type="match status" value="1"/>
</dbReference>
<evidence type="ECO:0000256" key="1">
    <source>
        <dbReference type="ARBA" id="ARBA00001970"/>
    </source>
</evidence>
<dbReference type="GO" id="GO:0004601">
    <property type="term" value="F:peroxidase activity"/>
    <property type="evidence" value="ECO:0007669"/>
    <property type="project" value="UniProtKB-KW"/>
</dbReference>
<dbReference type="Proteomes" id="UP000010475">
    <property type="component" value="Chromosome"/>
</dbReference>
<comment type="cofactor">
    <cofactor evidence="1">
        <name>heme b</name>
        <dbReference type="ChEBI" id="CHEBI:60344"/>
    </cofactor>
</comment>
<dbReference type="SUPFAM" id="SSF54909">
    <property type="entry name" value="Dimeric alpha+beta barrel"/>
    <property type="match status" value="1"/>
</dbReference>
<dbReference type="KEGG" id="csg:Cylst_4961"/>
<dbReference type="InterPro" id="IPR006314">
    <property type="entry name" value="Dyp_peroxidase"/>
</dbReference>
<dbReference type="GO" id="GO:0046872">
    <property type="term" value="F:metal ion binding"/>
    <property type="evidence" value="ECO:0007669"/>
    <property type="project" value="UniProtKB-KW"/>
</dbReference>
<accession>K9X5V0</accession>
<dbReference type="InterPro" id="IPR011008">
    <property type="entry name" value="Dimeric_a/b-barrel"/>
</dbReference>
<name>K9X5V0_9NOST</name>
<evidence type="ECO:0000256" key="2">
    <source>
        <dbReference type="ARBA" id="ARBA00022559"/>
    </source>
</evidence>
<evidence type="ECO:0000313" key="10">
    <source>
        <dbReference type="EMBL" id="AFZ27012.1"/>
    </source>
</evidence>
<evidence type="ECO:0000256" key="7">
    <source>
        <dbReference type="SAM" id="Coils"/>
    </source>
</evidence>
<dbReference type="PANTHER" id="PTHR30521">
    <property type="entry name" value="DEFERROCHELATASE/PEROXIDASE"/>
    <property type="match status" value="1"/>
</dbReference>
<evidence type="ECO:0000256" key="5">
    <source>
        <dbReference type="ARBA" id="ARBA00023004"/>
    </source>
</evidence>
<dbReference type="PROSITE" id="PS51404">
    <property type="entry name" value="DYP_PEROXIDASE"/>
    <property type="match status" value="1"/>
</dbReference>
<dbReference type="OrthoDB" id="9781066at2"/>
<reference evidence="10 11" key="1">
    <citation type="submission" date="2012-06" db="EMBL/GenBank/DDBJ databases">
        <title>Finished chromosome of genome of Cylindrospermum stagnale PCC 7417.</title>
        <authorList>
            <consortium name="US DOE Joint Genome Institute"/>
            <person name="Gugger M."/>
            <person name="Coursin T."/>
            <person name="Rippka R."/>
            <person name="Tandeau De Marsac N."/>
            <person name="Huntemann M."/>
            <person name="Wei C.-L."/>
            <person name="Han J."/>
            <person name="Detter J.C."/>
            <person name="Han C."/>
            <person name="Tapia R."/>
            <person name="Chen A."/>
            <person name="Kyrpides N."/>
            <person name="Mavromatis K."/>
            <person name="Markowitz V."/>
            <person name="Szeto E."/>
            <person name="Ivanova N."/>
            <person name="Pagani I."/>
            <person name="Pati A."/>
            <person name="Goodwin L."/>
            <person name="Nordberg H.P."/>
            <person name="Cantor M.N."/>
            <person name="Hua S.X."/>
            <person name="Woyke T."/>
            <person name="Kerfeld C.A."/>
        </authorList>
    </citation>
    <scope>NUCLEOTIDE SEQUENCE [LARGE SCALE GENOMIC DNA]</scope>
    <source>
        <strain evidence="10 11">PCC 7417</strain>
    </source>
</reference>
<dbReference type="PATRIC" id="fig|56107.3.peg.5451"/>
<dbReference type="AlphaFoldDB" id="K9X5V0"/>
<protein>
    <submittedName>
        <fullName evidence="10">Putative iron-dependent peroxidase</fullName>
    </submittedName>
</protein>
<evidence type="ECO:0000256" key="3">
    <source>
        <dbReference type="ARBA" id="ARBA00022723"/>
    </source>
</evidence>
<feature type="domain" description="DyP dimeric alpha+beta barrel" evidence="9">
    <location>
        <begin position="30"/>
        <end position="185"/>
    </location>
</feature>
<evidence type="ECO:0000256" key="6">
    <source>
        <dbReference type="ARBA" id="ARBA00025737"/>
    </source>
</evidence>
<keyword evidence="2 10" id="KW-0575">Peroxidase</keyword>
<evidence type="ECO:0000259" key="8">
    <source>
        <dbReference type="Pfam" id="PF20628"/>
    </source>
</evidence>
<dbReference type="RefSeq" id="WP_015210249.1">
    <property type="nucleotide sequence ID" value="NC_019757.1"/>
</dbReference>
<keyword evidence="3" id="KW-0479">Metal-binding</keyword>
<keyword evidence="11" id="KW-1185">Reference proteome</keyword>
<feature type="domain" description="Dyp-type peroxidase C-terminal" evidence="8">
    <location>
        <begin position="375"/>
        <end position="424"/>
    </location>
</feature>
<keyword evidence="4" id="KW-0560">Oxidoreductase</keyword>
<gene>
    <name evidence="10" type="ORF">Cylst_4961</name>
</gene>
<dbReference type="Pfam" id="PF20628">
    <property type="entry name" value="Dyp_perox_C"/>
    <property type="match status" value="1"/>
</dbReference>
<dbReference type="eggNOG" id="COG2837">
    <property type="taxonomic scope" value="Bacteria"/>
</dbReference>
<sequence>MALTEEDLQVLPEEGIDTLNPGKYAELLSDLQGNILRGHGRDYSVHLFLQFKPNQVQPLKEWIKTFAEKVTSAQKQAEDAVRFRTTKIAGDIFINFFLSRKGYEALEFPAFRIPGDQPFRFGMKNDTIRNLLGDPVIEEWDTGLQGEIHALVQIADDNLDNLQLAVDDLTRQLELMAEVVHRENGFILRNDNGDIIEHFGFIDGISQPLFLKRDIERVRNIEIQKIRDSHPNLSEEAIEELIKEWDSKWNPRAPLSLVLAKDPNGKLEDSYGSYLVYRKLEQDVSAFVDAQAFLAKELGDIDQELAGALIMGRFRDGTPLTLSSTAAKDQTNNFDFSDDQQAFKCPFHTHVRKSNPRGDTGRIVSSGETYEQALQKERDHRIARRGISYGATDQTKALSNRAGLLFLCYQADIANQFNFMQWAWSNPNNFVQVNVGTDPIIGQAAPDARNQNWPIKWGEPETKPGFNFQLWVHLKGGEYFFSPSISSLKNI</sequence>
<dbReference type="GO" id="GO:0020037">
    <property type="term" value="F:heme binding"/>
    <property type="evidence" value="ECO:0007669"/>
    <property type="project" value="InterPro"/>
</dbReference>
<feature type="coiled-coil region" evidence="7">
    <location>
        <begin position="152"/>
        <end position="179"/>
    </location>
</feature>
<dbReference type="InterPro" id="IPR048328">
    <property type="entry name" value="Dyp_perox_C"/>
</dbReference>
<evidence type="ECO:0000259" key="9">
    <source>
        <dbReference type="Pfam" id="PF21105"/>
    </source>
</evidence>
<keyword evidence="5" id="KW-0408">Iron</keyword>
<dbReference type="GO" id="GO:0005829">
    <property type="term" value="C:cytosol"/>
    <property type="evidence" value="ECO:0007669"/>
    <property type="project" value="TreeGrafter"/>
</dbReference>
<dbReference type="InterPro" id="IPR049509">
    <property type="entry name" value="DyP_N"/>
</dbReference>
<evidence type="ECO:0000256" key="4">
    <source>
        <dbReference type="ARBA" id="ARBA00023002"/>
    </source>
</evidence>
<evidence type="ECO:0000313" key="11">
    <source>
        <dbReference type="Proteomes" id="UP000010475"/>
    </source>
</evidence>
<dbReference type="HOGENOM" id="CLU_015125_2_0_3"/>
<dbReference type="STRING" id="56107.Cylst_4961"/>
<keyword evidence="7" id="KW-0175">Coiled coil</keyword>
<dbReference type="Pfam" id="PF21105">
    <property type="entry name" value="DyP_N"/>
    <property type="match status" value="1"/>
</dbReference>
<proteinExistence type="inferred from homology"/>
<dbReference type="EMBL" id="CP003642">
    <property type="protein sequence ID" value="AFZ27012.1"/>
    <property type="molecule type" value="Genomic_DNA"/>
</dbReference>
<organism evidence="10 11">
    <name type="scientific">Cylindrospermum stagnale PCC 7417</name>
    <dbReference type="NCBI Taxonomy" id="56107"/>
    <lineage>
        <taxon>Bacteria</taxon>
        <taxon>Bacillati</taxon>
        <taxon>Cyanobacteriota</taxon>
        <taxon>Cyanophyceae</taxon>
        <taxon>Nostocales</taxon>
        <taxon>Nostocaceae</taxon>
        <taxon>Cylindrospermum</taxon>
    </lineage>
</organism>